<evidence type="ECO:0000313" key="2">
    <source>
        <dbReference type="EMBL" id="MDO1447419.1"/>
    </source>
</evidence>
<keyword evidence="1" id="KW-0175">Coiled coil</keyword>
<protein>
    <submittedName>
        <fullName evidence="2">Uncharacterized protein</fullName>
    </submittedName>
</protein>
<evidence type="ECO:0000313" key="3">
    <source>
        <dbReference type="Proteomes" id="UP001168528"/>
    </source>
</evidence>
<dbReference type="RefSeq" id="WP_302038223.1">
    <property type="nucleotide sequence ID" value="NZ_JAUKPO010000007.1"/>
</dbReference>
<feature type="coiled-coil region" evidence="1">
    <location>
        <begin position="162"/>
        <end position="189"/>
    </location>
</feature>
<name>A0ABT8R5P6_9BACT</name>
<sequence length="204" mass="24319">MLFKHGASSRDWIKEHDRLQQLDFQNPFDQRNLEDWWLQNYKIRKLFDSIEAEIKASIKKGVTPSIRIVSWVRLAKKLKCDRATLKHSKRYFWTKNRKENIEKIILENKNSTTLNPNESRSDKLKEIKETLSKQRNQTAHWFTKCKALECAFNELSIYTENLKAKVEEYEKIIAQLPNLEQNLSILEKKVFSIHRNNNNNEPTS</sequence>
<keyword evidence="3" id="KW-1185">Reference proteome</keyword>
<organism evidence="2 3">
    <name type="scientific">Rhodocytophaga aerolata</name>
    <dbReference type="NCBI Taxonomy" id="455078"/>
    <lineage>
        <taxon>Bacteria</taxon>
        <taxon>Pseudomonadati</taxon>
        <taxon>Bacteroidota</taxon>
        <taxon>Cytophagia</taxon>
        <taxon>Cytophagales</taxon>
        <taxon>Rhodocytophagaceae</taxon>
        <taxon>Rhodocytophaga</taxon>
    </lineage>
</organism>
<proteinExistence type="predicted"/>
<reference evidence="2" key="1">
    <citation type="submission" date="2023-07" db="EMBL/GenBank/DDBJ databases">
        <title>The genome sequence of Rhodocytophaga aerolata KACC 12507.</title>
        <authorList>
            <person name="Zhang X."/>
        </authorList>
    </citation>
    <scope>NUCLEOTIDE SEQUENCE</scope>
    <source>
        <strain evidence="2">KACC 12507</strain>
    </source>
</reference>
<dbReference type="Proteomes" id="UP001168528">
    <property type="component" value="Unassembled WGS sequence"/>
</dbReference>
<accession>A0ABT8R5P6</accession>
<comment type="caution">
    <text evidence="2">The sequence shown here is derived from an EMBL/GenBank/DDBJ whole genome shotgun (WGS) entry which is preliminary data.</text>
</comment>
<dbReference type="EMBL" id="JAUKPO010000007">
    <property type="protein sequence ID" value="MDO1447419.1"/>
    <property type="molecule type" value="Genomic_DNA"/>
</dbReference>
<gene>
    <name evidence="2" type="ORF">Q0590_14215</name>
</gene>
<evidence type="ECO:0000256" key="1">
    <source>
        <dbReference type="SAM" id="Coils"/>
    </source>
</evidence>